<proteinExistence type="predicted"/>
<evidence type="ECO:0000313" key="1">
    <source>
        <dbReference type="EMBL" id="KAL1581718.1"/>
    </source>
</evidence>
<protein>
    <recommendedName>
        <fullName evidence="3">NB-ARC domain-containing protein</fullName>
    </recommendedName>
</protein>
<dbReference type="EMBL" id="JAAQHG020000223">
    <property type="protein sequence ID" value="KAL1581718.1"/>
    <property type="molecule type" value="Genomic_DNA"/>
</dbReference>
<accession>A0AB34KEP7</accession>
<dbReference type="GeneID" id="96010979"/>
<sequence>MATECSHDGNISVEGYSRTHLGQNVNTFEARNLPGSCITNETGRQTIRGGLNIYSDECSPRSSRCVSVPFATVSTYTERPHLSKELCGKLGRAQGGTGLAHAVAVIGLGGTGKTQLVLRYIEEHEREYDTVLWIDVRSEKTAWSSYERCCRALRLPVEASNAN</sequence>
<reference evidence="1 2" key="1">
    <citation type="journal article" date="2020" name="Microbiol. Resour. Announc.">
        <title>Draft Genome Sequence of a Cladosporium Species Isolated from the Mesophotic Ascidian Didemnum maculosum.</title>
        <authorList>
            <person name="Gioti A."/>
            <person name="Siaperas R."/>
            <person name="Nikolaivits E."/>
            <person name="Le Goff G."/>
            <person name="Ouazzani J."/>
            <person name="Kotoulas G."/>
            <person name="Topakas E."/>
        </authorList>
    </citation>
    <scope>NUCLEOTIDE SEQUENCE [LARGE SCALE GENOMIC DNA]</scope>
    <source>
        <strain evidence="1 2">TM138-S3</strain>
    </source>
</reference>
<comment type="caution">
    <text evidence="1">The sequence shown here is derived from an EMBL/GenBank/DDBJ whole genome shotgun (WGS) entry which is preliminary data.</text>
</comment>
<dbReference type="AlphaFoldDB" id="A0AB34KEP7"/>
<dbReference type="Gene3D" id="3.40.50.300">
    <property type="entry name" value="P-loop containing nucleotide triphosphate hydrolases"/>
    <property type="match status" value="1"/>
</dbReference>
<name>A0AB34KEP7_9PEZI</name>
<evidence type="ECO:0000313" key="2">
    <source>
        <dbReference type="Proteomes" id="UP000803884"/>
    </source>
</evidence>
<evidence type="ECO:0008006" key="3">
    <source>
        <dbReference type="Google" id="ProtNLM"/>
    </source>
</evidence>
<organism evidence="1 2">
    <name type="scientific">Cladosporium halotolerans</name>
    <dbReference type="NCBI Taxonomy" id="1052096"/>
    <lineage>
        <taxon>Eukaryota</taxon>
        <taxon>Fungi</taxon>
        <taxon>Dikarya</taxon>
        <taxon>Ascomycota</taxon>
        <taxon>Pezizomycotina</taxon>
        <taxon>Dothideomycetes</taxon>
        <taxon>Dothideomycetidae</taxon>
        <taxon>Cladosporiales</taxon>
        <taxon>Cladosporiaceae</taxon>
        <taxon>Cladosporium</taxon>
    </lineage>
</organism>
<gene>
    <name evidence="1" type="ORF">WHR41_09538</name>
</gene>
<dbReference type="Proteomes" id="UP000803884">
    <property type="component" value="Unassembled WGS sequence"/>
</dbReference>
<keyword evidence="2" id="KW-1185">Reference proteome</keyword>
<dbReference type="InterPro" id="IPR027417">
    <property type="entry name" value="P-loop_NTPase"/>
</dbReference>
<dbReference type="SUPFAM" id="SSF52540">
    <property type="entry name" value="P-loop containing nucleoside triphosphate hydrolases"/>
    <property type="match status" value="1"/>
</dbReference>
<dbReference type="RefSeq" id="XP_069224827.1">
    <property type="nucleotide sequence ID" value="XM_069378141.1"/>
</dbReference>